<accession>I4EG13</accession>
<reference evidence="2 3" key="1">
    <citation type="journal article" date="2012" name="ISME J.">
        <title>Nitrification expanded: discovery, physiology and genomics of a nitrite-oxidizing bacterium from the phylum Chloroflexi.</title>
        <authorList>
            <person name="Sorokin D.Y."/>
            <person name="Lucker S."/>
            <person name="Vejmelkova D."/>
            <person name="Kostrikina N.A."/>
            <person name="Kleerebezem R."/>
            <person name="Rijpstra W.I."/>
            <person name="Damste J.S."/>
            <person name="Le Paslier D."/>
            <person name="Muyzer G."/>
            <person name="Wagner M."/>
            <person name="van Loosdrecht M.C."/>
            <person name="Daims H."/>
        </authorList>
    </citation>
    <scope>NUCLEOTIDE SEQUENCE [LARGE SCALE GENOMIC DNA]</scope>
    <source>
        <strain evidence="3">none</strain>
    </source>
</reference>
<keyword evidence="3" id="KW-1185">Reference proteome</keyword>
<protein>
    <submittedName>
        <fullName evidence="2">Uncharacterized protein</fullName>
    </submittedName>
</protein>
<dbReference type="EMBL" id="CAGS01000170">
    <property type="protein sequence ID" value="CCF83625.1"/>
    <property type="molecule type" value="Genomic_DNA"/>
</dbReference>
<sequence>MTGDMVKDGTAINTLEELLREED</sequence>
<name>I4EG13_9BACT</name>
<dbReference type="Proteomes" id="UP000004221">
    <property type="component" value="Unassembled WGS sequence"/>
</dbReference>
<organism evidence="2 3">
    <name type="scientific">Nitrolancea hollandica Lb</name>
    <dbReference type="NCBI Taxonomy" id="1129897"/>
    <lineage>
        <taxon>Bacteria</taxon>
        <taxon>Pseudomonadati</taxon>
        <taxon>Thermomicrobiota</taxon>
        <taxon>Thermomicrobia</taxon>
        <taxon>Sphaerobacterales</taxon>
        <taxon>Sphaerobacterineae</taxon>
        <taxon>Sphaerobacteraceae</taxon>
        <taxon>Nitrolancea</taxon>
    </lineage>
</organism>
<dbReference type="AlphaFoldDB" id="I4EG13"/>
<gene>
    <name evidence="2" type="ORF">NITHO_2510023</name>
</gene>
<proteinExistence type="predicted"/>
<feature type="region of interest" description="Disordered" evidence="1">
    <location>
        <begin position="1"/>
        <end position="23"/>
    </location>
</feature>
<evidence type="ECO:0000313" key="2">
    <source>
        <dbReference type="EMBL" id="CCF83625.1"/>
    </source>
</evidence>
<evidence type="ECO:0000256" key="1">
    <source>
        <dbReference type="SAM" id="MobiDB-lite"/>
    </source>
</evidence>
<evidence type="ECO:0000313" key="3">
    <source>
        <dbReference type="Proteomes" id="UP000004221"/>
    </source>
</evidence>
<comment type="caution">
    <text evidence="2">The sequence shown here is derived from an EMBL/GenBank/DDBJ whole genome shotgun (WGS) entry which is preliminary data.</text>
</comment>